<sequence length="2179" mass="226838">MEPLIEDSLSRVLREAPRRDAELRTACEEALKTLNERRAEGIRDDDDADRYFRPFQLAAQHSSAKIRTMALDAMQKLIAWGYLKGSSHLDGAGGRRLLIDEVIDVIAASRSFPYAGVQLQVIKALLTAVSSNTCHVRGDTLLTAVGSIFQIFLESKAADNKRTASGTLHQLIGIVFQRMEVWEQRKTAGLPPPPHAALLPPPEDSAAATKRTHEEAVAAAEAEAARAAASAEAESESAEGADPADGSGATADGDATSAAAAGDGEGEGDAGSAAAAPAAAAPAAAAAAAPAAAPESSVFPSQYHRDAFAVFRALCTISDQGYKSGDAQAASGPAAAAILVESKILSLQLLSDIIENAGEAFRSSRAFLGGIKSQLSDALLRNLLAPQPQVVQMGLRIFLQLVRSASFRPHLSEEIEVFVEEVFLALLDSPTSSFDLRLMLLQVIEALARDGTAFIELFANFDCVDGRQDLVEKVANTLAAIAQGRASASFNATQRTAEEAAAVQHQALTALLAMVHTVRGAVDETLGMPSSAAAEAEAAAAAVEAAAGKSGVTSTAVVEDDEAEDAAAAAAAAAAADPESFADGDSDAESDAATSRAGRASLAGRFEESRKERALLQRAAIKFRMKPKLGIAFLQEMGRTDGSPESIARCFHQLGDVLDKTAMGEFMGGEKDLNIAVMHAYVDQIDFSGLPFDEGIRAFLAGFRLPGEAQKIDRMMEKFAEQYCKQNVNSAFPNADSAFILAYSVIMLTTDLHNPNIAPERRMTKEGFIRNNRGVLDGKDFPREFLERIYDKIKANPISLKEIEDAKAKLSAKAAAGSAKAWEAAQQKERRDILQRTALSLQRRRMRMGGAAAAAAAAGDSSDGAAAAAAAAATAASPAGSGGAASGAGSTPGGNKEAEEAAVAVLGDASVNEFRQWSHGLGEILGPMLSTLWGPFTAAVSVLLERSDDGRVVGACLHGIRHFVSAAGRLGLATERDAVVSALAKFTALGVQGAMSPKNVLACRAVVDMAVEDGETLGTAWPTVLHCLSVLARLHVEAKGAREDAAFFPDHSSRPAPGGRRGASHGIGDGYGQPHPRMTASQAAELATAERRNAAMVQSSIAEGRIERVYAMSAQLSSDAIVDFVNGLCAVSIAELRLAATGSGMASGLGGGSGPATAAAGRVGVGPSSPRVFSLQKVVECADFNLEVRSRVTWSAVWSTLSQFFTLVGCHSNTALAMFAIDSLKQLSLKFLTKRELGAFHFQRMFLAPFAAIMDAQPRVAPEIRELILRVFLLLVRSKHRRLRSGWATIFSVHASAARDTTPHRQGASLSLVKLAFATVDWVVRLHCQDVARAGALGELVHCLVAFAANTEASQEISVRAVDHLVHVGAMLARGLIPTGDGLDAAVAEAVATATGETAALASAPSDGAPPTAQDEEEEEREEEAARALMQRAWVGVPVLPGAILDSKLLVDISREAELDRKAAASLAAAAAADAAASAAAAPSKAATPPAAPGTGSEGSEDAAAAPSTAATGVARRFTDSPAHTSAWWPLLTGLMRTVADPRLHVRTRALDALFALLRRFGPAFDGAFWDLVHSGVLLPIFDDVRHASSRAGGTAAGADAAGAGSPAHRSAASGSRARPQSVAQAAASAAGGGARGPKVGVAVMGDGSGGADALGVGAGAAAAYAAAAANPDSAAFSAVQQQAGASLDHSWLKTTCMPALTALVRLHAHAFRRLEPLLPNLLSLLEACADQEIEGLARIGVACFRVLLEEAAPRFGPAPWALVVASLRRLFEASRPRSLVDCREFLLGGPAAFSDDEADDHEAASATGAGAGGGAAAPQQPTLPAKVPPPVGASVLTRYGRAAFRSVRADGTWLLSFGGGTLYAPDGVCVIGEIVASPVGEQLRPLRDDSALTAAAQAAPVDDGAPRPLPFNSVRVVTQCVVQVELIQTVSAMAARGTLRPLGAHLVSELLDELEAAAAFARNFNADRPLRRALWRSGFMRFARQNKLPSLLRQETTASNCLVGLVRTLLEVADCVEPAAAAKPESKADGGADAAEPRAPLLGIEPAIARKEGLARLRALAQGVVWRSARMAREHAAATAKHGSIVGATHRSSASEATDRKLEREGEAFAPIVVAVLGLAGSLKPDVLRPQLSWLWPLLCDLVAHGSRDAREAVAHILRETVPQHAACLQPAEAEDSA</sequence>
<dbReference type="FunFam" id="1.10.1000.11:FF:000003">
    <property type="entry name" value="Brefeldin A-inhibited guanine nucleotide-exchange protein 1"/>
    <property type="match status" value="1"/>
</dbReference>
<feature type="region of interest" description="Disordered" evidence="7">
    <location>
        <begin position="187"/>
        <end position="274"/>
    </location>
</feature>
<dbReference type="InterPro" id="IPR016024">
    <property type="entry name" value="ARM-type_fold"/>
</dbReference>
<dbReference type="GO" id="GO:0032012">
    <property type="term" value="P:regulation of ARF protein signal transduction"/>
    <property type="evidence" value="ECO:0007669"/>
    <property type="project" value="InterPro"/>
</dbReference>
<evidence type="ECO:0000313" key="9">
    <source>
        <dbReference type="EMBL" id="KAA0150885.1"/>
    </source>
</evidence>
<dbReference type="Gene3D" id="1.10.220.20">
    <property type="match status" value="1"/>
</dbReference>
<evidence type="ECO:0000259" key="8">
    <source>
        <dbReference type="PROSITE" id="PS50190"/>
    </source>
</evidence>
<keyword evidence="10" id="KW-1185">Reference proteome</keyword>
<evidence type="ECO:0000256" key="6">
    <source>
        <dbReference type="ARBA" id="ARBA00023136"/>
    </source>
</evidence>
<feature type="region of interest" description="Disordered" evidence="7">
    <location>
        <begin position="1482"/>
        <end position="1517"/>
    </location>
</feature>
<feature type="domain" description="SEC7" evidence="8">
    <location>
        <begin position="605"/>
        <end position="796"/>
    </location>
</feature>
<evidence type="ECO:0000256" key="2">
    <source>
        <dbReference type="ARBA" id="ARBA00004496"/>
    </source>
</evidence>
<feature type="compositionally biased region" description="Low complexity" evidence="7">
    <location>
        <begin position="217"/>
        <end position="232"/>
    </location>
</feature>
<evidence type="ECO:0000256" key="4">
    <source>
        <dbReference type="ARBA" id="ARBA00022490"/>
    </source>
</evidence>
<dbReference type="Pfam" id="PF01369">
    <property type="entry name" value="Sec7"/>
    <property type="match status" value="1"/>
</dbReference>
<evidence type="ECO:0000256" key="3">
    <source>
        <dbReference type="ARBA" id="ARBA00022448"/>
    </source>
</evidence>
<keyword evidence="6" id="KW-0472">Membrane</keyword>
<feature type="region of interest" description="Disordered" evidence="7">
    <location>
        <begin position="1593"/>
        <end position="1637"/>
    </location>
</feature>
<dbReference type="Pfam" id="PF20252">
    <property type="entry name" value="BIG2_C"/>
    <property type="match status" value="1"/>
</dbReference>
<dbReference type="Gene3D" id="1.10.1000.11">
    <property type="entry name" value="Arf Nucleotide-binding Site Opener,domain 2"/>
    <property type="match status" value="1"/>
</dbReference>
<proteinExistence type="predicted"/>
<name>A0A5A8CD63_CAFRO</name>
<gene>
    <name evidence="9" type="ORF">FNF29_04999</name>
</gene>
<protein>
    <recommendedName>
        <fullName evidence="8">SEC7 domain-containing protein</fullName>
    </recommendedName>
</protein>
<keyword evidence="5" id="KW-0653">Protein transport</keyword>
<dbReference type="Pfam" id="PF09324">
    <property type="entry name" value="Sec7-like_HDS"/>
    <property type="match status" value="1"/>
</dbReference>
<dbReference type="InterPro" id="IPR023394">
    <property type="entry name" value="Sec7_C_sf"/>
</dbReference>
<dbReference type="EMBL" id="VLTN01000031">
    <property type="protein sequence ID" value="KAA0150885.1"/>
    <property type="molecule type" value="Genomic_DNA"/>
</dbReference>
<feature type="compositionally biased region" description="Gly residues" evidence="7">
    <location>
        <begin position="880"/>
        <end position="892"/>
    </location>
</feature>
<feature type="compositionally biased region" description="Low complexity" evidence="7">
    <location>
        <begin position="1503"/>
        <end position="1515"/>
    </location>
</feature>
<keyword evidence="3" id="KW-0813">Transport</keyword>
<feature type="region of interest" description="Disordered" evidence="7">
    <location>
        <begin position="877"/>
        <end position="896"/>
    </location>
</feature>
<feature type="compositionally biased region" description="Low complexity" evidence="7">
    <location>
        <begin position="1593"/>
        <end position="1630"/>
    </location>
</feature>
<dbReference type="OMA" id="EVMCAYI"/>
<dbReference type="GO" id="GO:0005737">
    <property type="term" value="C:cytoplasm"/>
    <property type="evidence" value="ECO:0007669"/>
    <property type="project" value="UniProtKB-SubCell"/>
</dbReference>
<feature type="region of interest" description="Disordered" evidence="7">
    <location>
        <begin position="1798"/>
        <end position="1829"/>
    </location>
</feature>
<dbReference type="GO" id="GO:0005085">
    <property type="term" value="F:guanyl-nucleotide exchange factor activity"/>
    <property type="evidence" value="ECO:0007669"/>
    <property type="project" value="InterPro"/>
</dbReference>
<evidence type="ECO:0000256" key="5">
    <source>
        <dbReference type="ARBA" id="ARBA00022927"/>
    </source>
</evidence>
<reference evidence="9 10" key="1">
    <citation type="submission" date="2019-07" db="EMBL/GenBank/DDBJ databases">
        <title>Genomes of Cafeteria roenbergensis.</title>
        <authorList>
            <person name="Fischer M.G."/>
            <person name="Hackl T."/>
            <person name="Roman M."/>
        </authorList>
    </citation>
    <scope>NUCLEOTIDE SEQUENCE [LARGE SCALE GENOMIC DNA]</scope>
    <source>
        <strain evidence="9 10">BVI</strain>
    </source>
</reference>
<dbReference type="InterPro" id="IPR035999">
    <property type="entry name" value="Sec7_dom_sf"/>
</dbReference>
<feature type="compositionally biased region" description="Acidic residues" evidence="7">
    <location>
        <begin position="1414"/>
        <end position="1423"/>
    </location>
</feature>
<evidence type="ECO:0000313" key="10">
    <source>
        <dbReference type="Proteomes" id="UP000323011"/>
    </source>
</evidence>
<feature type="compositionally biased region" description="Low complexity" evidence="7">
    <location>
        <begin position="240"/>
        <end position="262"/>
    </location>
</feature>
<dbReference type="Pfam" id="PF16213">
    <property type="entry name" value="DCB"/>
    <property type="match status" value="1"/>
</dbReference>
<dbReference type="Proteomes" id="UP000323011">
    <property type="component" value="Unassembled WGS sequence"/>
</dbReference>
<dbReference type="InterPro" id="IPR032629">
    <property type="entry name" value="DCB_dom"/>
</dbReference>
<feature type="compositionally biased region" description="Acidic residues" evidence="7">
    <location>
        <begin position="580"/>
        <end position="590"/>
    </location>
</feature>
<feature type="region of interest" description="Disordered" evidence="7">
    <location>
        <begin position="1047"/>
        <end position="1073"/>
    </location>
</feature>
<dbReference type="PANTHER" id="PTHR10663:SF375">
    <property type="entry name" value="LD29171P"/>
    <property type="match status" value="1"/>
</dbReference>
<comment type="subcellular location">
    <subcellularLocation>
        <location evidence="2">Cytoplasm</location>
    </subcellularLocation>
    <subcellularLocation>
        <location evidence="1">Membrane</location>
    </subcellularLocation>
</comment>
<dbReference type="CDD" id="cd00171">
    <property type="entry name" value="Sec7"/>
    <property type="match status" value="1"/>
</dbReference>
<dbReference type="SUPFAM" id="SSF48371">
    <property type="entry name" value="ARM repeat"/>
    <property type="match status" value="1"/>
</dbReference>
<dbReference type="InterPro" id="IPR032691">
    <property type="entry name" value="Mon2/Sec7/BIG1-like_HUS"/>
</dbReference>
<evidence type="ECO:0000256" key="7">
    <source>
        <dbReference type="SAM" id="MobiDB-lite"/>
    </source>
</evidence>
<dbReference type="SUPFAM" id="SSF48425">
    <property type="entry name" value="Sec7 domain"/>
    <property type="match status" value="1"/>
</dbReference>
<keyword evidence="4" id="KW-0963">Cytoplasm</keyword>
<feature type="compositionally biased region" description="Low complexity" evidence="7">
    <location>
        <begin position="568"/>
        <end position="579"/>
    </location>
</feature>
<dbReference type="InterPro" id="IPR015403">
    <property type="entry name" value="Mon2/Sec7/BIG1-like_HDS"/>
</dbReference>
<organism evidence="9 10">
    <name type="scientific">Cafeteria roenbergensis</name>
    <name type="common">Marine flagellate</name>
    <dbReference type="NCBI Taxonomy" id="33653"/>
    <lineage>
        <taxon>Eukaryota</taxon>
        <taxon>Sar</taxon>
        <taxon>Stramenopiles</taxon>
        <taxon>Bigyra</taxon>
        <taxon>Opalozoa</taxon>
        <taxon>Bicosoecida</taxon>
        <taxon>Cafeteriaceae</taxon>
        <taxon>Cafeteria</taxon>
    </lineage>
</organism>
<dbReference type="InterPro" id="IPR046455">
    <property type="entry name" value="Sec7/BIG1-like_C"/>
</dbReference>
<comment type="caution">
    <text evidence="9">The sequence shown here is derived from an EMBL/GenBank/DDBJ whole genome shotgun (WGS) entry which is preliminary data.</text>
</comment>
<feature type="compositionally biased region" description="Pro residues" evidence="7">
    <location>
        <begin position="190"/>
        <end position="203"/>
    </location>
</feature>
<evidence type="ECO:0000256" key="1">
    <source>
        <dbReference type="ARBA" id="ARBA00004370"/>
    </source>
</evidence>
<dbReference type="GO" id="GO:0016020">
    <property type="term" value="C:membrane"/>
    <property type="evidence" value="ECO:0007669"/>
    <property type="project" value="UniProtKB-SubCell"/>
</dbReference>
<feature type="compositionally biased region" description="Gly residues" evidence="7">
    <location>
        <begin position="1059"/>
        <end position="1071"/>
    </location>
</feature>
<dbReference type="GO" id="GO:0015031">
    <property type="term" value="P:protein transport"/>
    <property type="evidence" value="ECO:0007669"/>
    <property type="project" value="UniProtKB-KW"/>
</dbReference>
<dbReference type="PANTHER" id="PTHR10663">
    <property type="entry name" value="GUANYL-NUCLEOTIDE EXCHANGE FACTOR"/>
    <property type="match status" value="1"/>
</dbReference>
<dbReference type="Pfam" id="PF12783">
    <property type="entry name" value="Sec7-like_HUS"/>
    <property type="match status" value="1"/>
</dbReference>
<feature type="region of interest" description="Disordered" evidence="7">
    <location>
        <begin position="1399"/>
        <end position="1426"/>
    </location>
</feature>
<dbReference type="SMART" id="SM00222">
    <property type="entry name" value="Sec7"/>
    <property type="match status" value="1"/>
</dbReference>
<accession>A0A5A8CD63</accession>
<dbReference type="PROSITE" id="PS50190">
    <property type="entry name" value="SEC7"/>
    <property type="match status" value="1"/>
</dbReference>
<feature type="region of interest" description="Disordered" evidence="7">
    <location>
        <begin position="568"/>
        <end position="602"/>
    </location>
</feature>
<dbReference type="InterPro" id="IPR000904">
    <property type="entry name" value="Sec7_dom"/>
</dbReference>